<dbReference type="EMBL" id="CAUOFW020000728">
    <property type="protein sequence ID" value="CAK9136020.1"/>
    <property type="molecule type" value="Genomic_DNA"/>
</dbReference>
<dbReference type="PANTHER" id="PTHR48206">
    <property type="entry name" value="CHLOROPLAST SENSOR KINASE, CHLOROPLASTIC"/>
    <property type="match status" value="1"/>
</dbReference>
<keyword evidence="4" id="KW-1185">Reference proteome</keyword>
<dbReference type="Gene3D" id="3.30.565.10">
    <property type="entry name" value="Histidine kinase-like ATPase, C-terminal domain"/>
    <property type="match status" value="1"/>
</dbReference>
<comment type="caution">
    <text evidence="3">The sequence shown here is derived from an EMBL/GenBank/DDBJ whole genome shotgun (WGS) entry which is preliminary data.</text>
</comment>
<dbReference type="SUPFAM" id="SSF55874">
    <property type="entry name" value="ATPase domain of HSP90 chaperone/DNA topoisomerase II/histidine kinase"/>
    <property type="match status" value="1"/>
</dbReference>
<organism evidence="3 4">
    <name type="scientific">Ilex paraguariensis</name>
    <name type="common">yerba mate</name>
    <dbReference type="NCBI Taxonomy" id="185542"/>
    <lineage>
        <taxon>Eukaryota</taxon>
        <taxon>Viridiplantae</taxon>
        <taxon>Streptophyta</taxon>
        <taxon>Embryophyta</taxon>
        <taxon>Tracheophyta</taxon>
        <taxon>Spermatophyta</taxon>
        <taxon>Magnoliopsida</taxon>
        <taxon>eudicotyledons</taxon>
        <taxon>Gunneridae</taxon>
        <taxon>Pentapetalae</taxon>
        <taxon>asterids</taxon>
        <taxon>campanulids</taxon>
        <taxon>Aquifoliales</taxon>
        <taxon>Aquifoliaceae</taxon>
        <taxon>Ilex</taxon>
    </lineage>
</organism>
<dbReference type="InterPro" id="IPR053334">
    <property type="entry name" value="Chloroplast_Sensor_Kinase"/>
</dbReference>
<dbReference type="Proteomes" id="UP001642360">
    <property type="component" value="Unassembled WGS sequence"/>
</dbReference>
<feature type="domain" description="Histidine kinase/HSP90-like ATPase" evidence="1">
    <location>
        <begin position="49"/>
        <end position="168"/>
    </location>
</feature>
<gene>
    <name evidence="3" type="ORF">ILEXP_LOCUS20247</name>
    <name evidence="2" type="ORF">ILEXP_LOCUS2981</name>
</gene>
<evidence type="ECO:0000313" key="2">
    <source>
        <dbReference type="EMBL" id="CAK9136020.1"/>
    </source>
</evidence>
<name>A0ABC8S8E7_9AQUA</name>
<evidence type="ECO:0000313" key="3">
    <source>
        <dbReference type="EMBL" id="CAK9152070.1"/>
    </source>
</evidence>
<reference evidence="3 4" key="1">
    <citation type="submission" date="2024-02" db="EMBL/GenBank/DDBJ databases">
        <authorList>
            <person name="Vignale AGUSTIN F."/>
            <person name="Sosa J E."/>
            <person name="Modenutti C."/>
        </authorList>
    </citation>
    <scope>NUCLEOTIDE SEQUENCE [LARGE SCALE GENOMIC DNA]</scope>
</reference>
<dbReference type="AlphaFoldDB" id="A0ABC8S8E7"/>
<proteinExistence type="predicted"/>
<protein>
    <recommendedName>
        <fullName evidence="1">Histidine kinase/HSP90-like ATPase domain-containing protein</fullName>
    </recommendedName>
</protein>
<dbReference type="Pfam" id="PF02518">
    <property type="entry name" value="HATPase_c"/>
    <property type="match status" value="1"/>
</dbReference>
<dbReference type="EMBL" id="CAUOFW020002194">
    <property type="protein sequence ID" value="CAK9152070.1"/>
    <property type="molecule type" value="Genomic_DNA"/>
</dbReference>
<accession>A0ABC8S8E7</accession>
<evidence type="ECO:0000259" key="1">
    <source>
        <dbReference type="Pfam" id="PF02518"/>
    </source>
</evidence>
<evidence type="ECO:0000313" key="4">
    <source>
        <dbReference type="Proteomes" id="UP001642360"/>
    </source>
</evidence>
<dbReference type="InterPro" id="IPR003594">
    <property type="entry name" value="HATPase_dom"/>
</dbReference>
<dbReference type="InterPro" id="IPR036890">
    <property type="entry name" value="HATPase_C_sf"/>
</dbReference>
<dbReference type="PANTHER" id="PTHR48206:SF1">
    <property type="entry name" value="CHLOROPLAST SENSOR KINASE, CHLOROPLASTIC"/>
    <property type="match status" value="1"/>
</dbReference>
<sequence>MLSICVRRPCSVSDVLADLVGAVRPLAHKQQRVVEIFELSQSSEVAVEEPSLRQALSNLIEGALLRTHVGGKVTIMSTGAPAGGALVTIDDNGPDMHYMTQMHSLTPFGSDLFSEHMVEDNMTWNFVAGLTVAREILESYGSVVRVISPRTTDAALGAGGTRIELWLPSFSASHDVDGPAQEV</sequence>